<dbReference type="PANTHER" id="PTHR43459:SF3">
    <property type="entry name" value="ENOYL-COA HYDRATASE ECHA15 (ENOYL HYDRASE) (UNSATURATED ACYL-COA HYDRATASE) (CROTONASE)-RELATED"/>
    <property type="match status" value="1"/>
</dbReference>
<proteinExistence type="inferred from homology"/>
<dbReference type="InterPro" id="IPR001753">
    <property type="entry name" value="Enoyl-CoA_hydra/iso"/>
</dbReference>
<dbReference type="InterPro" id="IPR029045">
    <property type="entry name" value="ClpP/crotonase-like_dom_sf"/>
</dbReference>
<comment type="similarity">
    <text evidence="1 2">Belongs to the enoyl-CoA hydratase/isomerase family.</text>
</comment>
<name>A0A7X0PHV9_9BURK</name>
<dbReference type="RefSeq" id="WP_184861688.1">
    <property type="nucleotide sequence ID" value="NZ_JACHLK010000011.1"/>
</dbReference>
<dbReference type="PROSITE" id="PS00166">
    <property type="entry name" value="ENOYL_COA_HYDRATASE"/>
    <property type="match status" value="1"/>
</dbReference>
<accession>A0A7X0PHV9</accession>
<evidence type="ECO:0000256" key="1">
    <source>
        <dbReference type="ARBA" id="ARBA00005254"/>
    </source>
</evidence>
<dbReference type="InterPro" id="IPR014748">
    <property type="entry name" value="Enoyl-CoA_hydra_C"/>
</dbReference>
<dbReference type="GO" id="GO:0004300">
    <property type="term" value="F:enoyl-CoA hydratase activity"/>
    <property type="evidence" value="ECO:0007669"/>
    <property type="project" value="UniProtKB-EC"/>
</dbReference>
<comment type="caution">
    <text evidence="3">The sequence shown here is derived from an EMBL/GenBank/DDBJ whole genome shotgun (WGS) entry which is preliminary data.</text>
</comment>
<dbReference type="Proteomes" id="UP000575083">
    <property type="component" value="Unassembled WGS sequence"/>
</dbReference>
<dbReference type="Pfam" id="PF00378">
    <property type="entry name" value="ECH_1"/>
    <property type="match status" value="1"/>
</dbReference>
<dbReference type="NCBIfam" id="NF005595">
    <property type="entry name" value="PRK07327.1"/>
    <property type="match status" value="1"/>
</dbReference>
<dbReference type="CDD" id="cd06558">
    <property type="entry name" value="crotonase-like"/>
    <property type="match status" value="1"/>
</dbReference>
<dbReference type="EC" id="4.2.1.17" evidence="3"/>
<keyword evidence="3" id="KW-0456">Lyase</keyword>
<dbReference type="AlphaFoldDB" id="A0A7X0PHV9"/>
<organism evidence="3 4">
    <name type="scientific">Acidovorax soli</name>
    <dbReference type="NCBI Taxonomy" id="592050"/>
    <lineage>
        <taxon>Bacteria</taxon>
        <taxon>Pseudomonadati</taxon>
        <taxon>Pseudomonadota</taxon>
        <taxon>Betaproteobacteria</taxon>
        <taxon>Burkholderiales</taxon>
        <taxon>Comamonadaceae</taxon>
        <taxon>Acidovorax</taxon>
    </lineage>
</organism>
<dbReference type="InterPro" id="IPR018376">
    <property type="entry name" value="Enoyl-CoA_hyd/isom_CS"/>
</dbReference>
<evidence type="ECO:0000256" key="2">
    <source>
        <dbReference type="RuleBase" id="RU003707"/>
    </source>
</evidence>
<protein>
    <submittedName>
        <fullName evidence="3">Enoyl-CoA hydratase</fullName>
        <ecNumber evidence="3">4.2.1.17</ecNumber>
    </submittedName>
</protein>
<reference evidence="3 4" key="1">
    <citation type="submission" date="2020-08" db="EMBL/GenBank/DDBJ databases">
        <title>Functional genomics of gut bacteria from endangered species of beetles.</title>
        <authorList>
            <person name="Carlos-Shanley C."/>
        </authorList>
    </citation>
    <scope>NUCLEOTIDE SEQUENCE [LARGE SCALE GENOMIC DNA]</scope>
    <source>
        <strain evidence="3 4">S00198</strain>
    </source>
</reference>
<keyword evidence="4" id="KW-1185">Reference proteome</keyword>
<gene>
    <name evidence="3" type="ORF">HNP48_004753</name>
</gene>
<dbReference type="EMBL" id="JACHLK010000011">
    <property type="protein sequence ID" value="MBB6562044.1"/>
    <property type="molecule type" value="Genomic_DNA"/>
</dbReference>
<evidence type="ECO:0000313" key="4">
    <source>
        <dbReference type="Proteomes" id="UP000575083"/>
    </source>
</evidence>
<sequence length="272" mass="28699">MQDPQAPPWDLGPHLQVRIADDGVAHVIFGPAGGMPFTDVQGHAHLGTIWARLQATPGVRSILVRSEGKGFCAGGSPELVTAMLHSQEARLRTMQEARAIVQGMMDCDLPIVSAINGAAVGAGAAVALMADITVAGQRAKIIDGHTRLGVAAGDHAAVLWPLLCGMARAKYHLLLCNTISGKEAERIGLVSLAVADEELDTRALQIAQELARGSPTALAFTKRSLNHWLRAAWPAFEHSLALEMLGFAGRDAREGFAALNAKRPANFGGDQS</sequence>
<dbReference type="Gene3D" id="3.90.226.10">
    <property type="entry name" value="2-enoyl-CoA Hydratase, Chain A, domain 1"/>
    <property type="match status" value="1"/>
</dbReference>
<dbReference type="PANTHER" id="PTHR43459">
    <property type="entry name" value="ENOYL-COA HYDRATASE"/>
    <property type="match status" value="1"/>
</dbReference>
<dbReference type="Gene3D" id="1.10.12.10">
    <property type="entry name" value="Lyase 2-enoyl-coa Hydratase, Chain A, domain 2"/>
    <property type="match status" value="1"/>
</dbReference>
<dbReference type="SUPFAM" id="SSF52096">
    <property type="entry name" value="ClpP/crotonase"/>
    <property type="match status" value="1"/>
</dbReference>
<evidence type="ECO:0000313" key="3">
    <source>
        <dbReference type="EMBL" id="MBB6562044.1"/>
    </source>
</evidence>